<reference evidence="3" key="1">
    <citation type="journal article" date="2003" name="Proc. Natl. Acad. Sci. U.S.A.">
        <title>Proteorhodopsin genes are distributed among divergent marine bacterial taxa.</title>
        <authorList>
            <person name="De La Torre J.R."/>
            <person name="Christianson L.M."/>
            <person name="Beja O."/>
            <person name="Suzuki M.T."/>
            <person name="Karl D.M."/>
            <person name="Heidelberg J."/>
            <person name="DeLong E.F."/>
        </authorList>
    </citation>
    <scope>NUCLEOTIDE SEQUENCE</scope>
</reference>
<organism evidence="3">
    <name type="scientific">uncultured marine proteobacterium ANT8C10</name>
    <dbReference type="NCBI Taxonomy" id="248047"/>
    <lineage>
        <taxon>Bacteria</taxon>
        <taxon>Pseudomonadati</taxon>
        <taxon>Pseudomonadota</taxon>
        <taxon>environmental samples</taxon>
    </lineage>
</organism>
<reference evidence="3" key="2">
    <citation type="submission" date="2003-08" db="EMBL/GenBank/DDBJ databases">
        <authorList>
            <person name="de la Torre J.R."/>
            <person name="Christianson L.M."/>
            <person name="Beja O."/>
            <person name="Suzuki M.T."/>
            <person name="Karl D.M."/>
            <person name="Heidelberg J.F."/>
            <person name="DeLong E.F."/>
        </authorList>
    </citation>
    <scope>NUCLEOTIDE SEQUENCE</scope>
</reference>
<dbReference type="PANTHER" id="PTHR14969:SF13">
    <property type="entry name" value="AT30094P"/>
    <property type="match status" value="1"/>
</dbReference>
<dbReference type="InterPro" id="IPR000326">
    <property type="entry name" value="PAP2/HPO"/>
</dbReference>
<feature type="transmembrane region" description="Helical" evidence="1">
    <location>
        <begin position="253"/>
        <end position="274"/>
    </location>
</feature>
<dbReference type="EMBL" id="AY372452">
    <property type="protein sequence ID" value="AAR05179.1"/>
    <property type="molecule type" value="Genomic_DNA"/>
</dbReference>
<feature type="domain" description="Phosphatidic acid phosphatase type 2/haloperoxidase" evidence="2">
    <location>
        <begin position="50"/>
        <end position="157"/>
    </location>
</feature>
<keyword evidence="1" id="KW-1133">Transmembrane helix</keyword>
<protein>
    <submittedName>
        <fullName evidence="3">Predicted phosphatase</fullName>
    </submittedName>
</protein>
<dbReference type="SUPFAM" id="SSF48317">
    <property type="entry name" value="Acid phosphatase/Vanadium-dependent haloperoxidase"/>
    <property type="match status" value="1"/>
</dbReference>
<dbReference type="AlphaFoldDB" id="Q6UD61"/>
<gene>
    <name evidence="3" type="ORF">ANT8C10.04</name>
</gene>
<feature type="transmembrane region" description="Helical" evidence="1">
    <location>
        <begin position="224"/>
        <end position="241"/>
    </location>
</feature>
<feature type="transmembrane region" description="Helical" evidence="1">
    <location>
        <begin position="142"/>
        <end position="161"/>
    </location>
</feature>
<evidence type="ECO:0000313" key="3">
    <source>
        <dbReference type="EMBL" id="AAR05179.1"/>
    </source>
</evidence>
<dbReference type="SMART" id="SM00014">
    <property type="entry name" value="acidPPc"/>
    <property type="match status" value="1"/>
</dbReference>
<evidence type="ECO:0000259" key="2">
    <source>
        <dbReference type="SMART" id="SM00014"/>
    </source>
</evidence>
<feature type="transmembrane region" description="Helical" evidence="1">
    <location>
        <begin position="27"/>
        <end position="45"/>
    </location>
</feature>
<keyword evidence="1" id="KW-0812">Transmembrane</keyword>
<feature type="transmembrane region" description="Helical" evidence="1">
    <location>
        <begin position="173"/>
        <end position="190"/>
    </location>
</feature>
<accession>Q6UD61</accession>
<sequence length="285" mass="32393">MSIWNDLSWVEGMRTPGLSLFFENVSLLGYPIFLILFISFGYFFWSPSRFSRIAMLLFISGLINSFLKDFFQDSRPLIELMLDPKVGTSYGWPSGHAQIAVTLWGLLAYELKEKWATIGATLLILLIAFSRMYLGVHDLGDVVSGLIIGSIILGIWHFAVIHKVYESLSAKSWIAVIALFQLIIYYFYPVHEGHEASVWFLGVMMGWYVGFSDIHFNPGHVKKFFLSLVSIVIVFIAMVSITELEASIQVTGLLGVVYSYMLGLLFSILVTWIIPRFWRFLNLAS</sequence>
<dbReference type="PANTHER" id="PTHR14969">
    <property type="entry name" value="SPHINGOSINE-1-PHOSPHATE PHOSPHOHYDROLASE"/>
    <property type="match status" value="1"/>
</dbReference>
<feature type="transmembrane region" description="Helical" evidence="1">
    <location>
        <begin position="52"/>
        <end position="71"/>
    </location>
</feature>
<proteinExistence type="predicted"/>
<feature type="transmembrane region" description="Helical" evidence="1">
    <location>
        <begin position="196"/>
        <end position="212"/>
    </location>
</feature>
<feature type="transmembrane region" description="Helical" evidence="1">
    <location>
        <begin position="116"/>
        <end position="136"/>
    </location>
</feature>
<evidence type="ECO:0000256" key="1">
    <source>
        <dbReference type="SAM" id="Phobius"/>
    </source>
</evidence>
<name>Q6UD61_9PROT</name>
<dbReference type="Gene3D" id="1.20.144.10">
    <property type="entry name" value="Phosphatidic acid phosphatase type 2/haloperoxidase"/>
    <property type="match status" value="1"/>
</dbReference>
<keyword evidence="1" id="KW-0472">Membrane</keyword>
<feature type="transmembrane region" description="Helical" evidence="1">
    <location>
        <begin position="91"/>
        <end position="109"/>
    </location>
</feature>
<dbReference type="InterPro" id="IPR036938">
    <property type="entry name" value="PAP2/HPO_sf"/>
</dbReference>
<dbReference type="Pfam" id="PF01569">
    <property type="entry name" value="PAP2"/>
    <property type="match status" value="1"/>
</dbReference>